<name>A0A0G3ICE4_9BURK</name>
<dbReference type="AlphaFoldDB" id="A0A0G3ICE4"/>
<evidence type="ECO:0000313" key="1">
    <source>
        <dbReference type="EMBL" id="AKK24859.1"/>
    </source>
</evidence>
<organism evidence="1 2">
    <name type="scientific">Pandoraea oxalativorans</name>
    <dbReference type="NCBI Taxonomy" id="573737"/>
    <lineage>
        <taxon>Bacteria</taxon>
        <taxon>Pseudomonadati</taxon>
        <taxon>Pseudomonadota</taxon>
        <taxon>Betaproteobacteria</taxon>
        <taxon>Burkholderiales</taxon>
        <taxon>Burkholderiaceae</taxon>
        <taxon>Pandoraea</taxon>
    </lineage>
</organism>
<dbReference type="SUPFAM" id="SSF52047">
    <property type="entry name" value="RNI-like"/>
    <property type="match status" value="1"/>
</dbReference>
<dbReference type="Gene3D" id="3.80.10.10">
    <property type="entry name" value="Ribonuclease Inhibitor"/>
    <property type="match status" value="1"/>
</dbReference>
<dbReference type="KEGG" id="pox:MB84_29250"/>
<reference evidence="1" key="1">
    <citation type="submission" date="2016-06" db="EMBL/GenBank/DDBJ databases">
        <title>Pandoraea oxalativorans DSM 23570 Genome Sequencing.</title>
        <authorList>
            <person name="Ee R."/>
            <person name="Lim Y.-L."/>
            <person name="Yong D."/>
            <person name="Yin W.-F."/>
            <person name="Chan K.-G."/>
        </authorList>
    </citation>
    <scope>NUCLEOTIDE SEQUENCE</scope>
    <source>
        <strain evidence="1">DSM 23570</strain>
        <plasmid evidence="1">pPO70-1</plasmid>
    </source>
</reference>
<proteinExistence type="predicted"/>
<dbReference type="PATRIC" id="fig|573737.6.peg.5848"/>
<dbReference type="InterPro" id="IPR032675">
    <property type="entry name" value="LRR_dom_sf"/>
</dbReference>
<gene>
    <name evidence="1" type="ORF">MB84_29250</name>
</gene>
<evidence type="ECO:0000313" key="2">
    <source>
        <dbReference type="Proteomes" id="UP000035050"/>
    </source>
</evidence>
<geneLocation type="plasmid" evidence="1 2">
    <name>pPO70-1</name>
</geneLocation>
<dbReference type="Proteomes" id="UP000035050">
    <property type="component" value="Plasmid pPO70-1"/>
</dbReference>
<dbReference type="EMBL" id="CP011518">
    <property type="protein sequence ID" value="AKK24859.1"/>
    <property type="molecule type" value="Genomic_DNA"/>
</dbReference>
<accession>A0A0G3ICE4</accession>
<keyword evidence="1" id="KW-0614">Plasmid</keyword>
<keyword evidence="2" id="KW-1185">Reference proteome</keyword>
<sequence>MFDVLLANSHALKKFSFRLDFDGQNTYFPGAASDREIKVISGAVKNLDKLEDLEIDFINTAHHFAGDGALRCLMSSFKKMLNIRHLSLNIEHNSFDDDQFEALFFRISDFKKIKNLELNVSRSIWLSDFSIVTAHLEKMTGLEALKITARAVNGEPEDFPEMLDSLTHLTEASFRLPFFDPHHADPQRRTRNADVEQKLSVIRDRRLKKELREREETFKQAVVARPRQKRRLGG</sequence>
<protein>
    <submittedName>
        <fullName evidence="1">Uncharacterized protein</fullName>
    </submittedName>
</protein>